<accession>A0A9P8JUV3</accession>
<evidence type="ECO:0000313" key="3">
    <source>
        <dbReference type="Proteomes" id="UP000729357"/>
    </source>
</evidence>
<reference evidence="1" key="2">
    <citation type="submission" date="2021-08" db="EMBL/GenBank/DDBJ databases">
        <authorList>
            <person name="Gostincar C."/>
            <person name="Sun X."/>
            <person name="Song Z."/>
            <person name="Gunde-Cimerman N."/>
        </authorList>
    </citation>
    <scope>NUCLEOTIDE SEQUENCE</scope>
    <source>
        <strain evidence="1">EXF-9298</strain>
    </source>
</reference>
<dbReference type="AlphaFoldDB" id="A0A9P8JUV3"/>
<proteinExistence type="predicted"/>
<dbReference type="EMBL" id="JAHFXS010000618">
    <property type="protein sequence ID" value="KAG9983275.1"/>
    <property type="molecule type" value="Genomic_DNA"/>
</dbReference>
<gene>
    <name evidence="2" type="ORF">KCU98_g6212</name>
    <name evidence="1" type="ORF">KCU98_g7571</name>
</gene>
<organism evidence="1 3">
    <name type="scientific">Aureobasidium melanogenum</name>
    <name type="common">Aureobasidium pullulans var. melanogenum</name>
    <dbReference type="NCBI Taxonomy" id="46634"/>
    <lineage>
        <taxon>Eukaryota</taxon>
        <taxon>Fungi</taxon>
        <taxon>Dikarya</taxon>
        <taxon>Ascomycota</taxon>
        <taxon>Pezizomycotina</taxon>
        <taxon>Dothideomycetes</taxon>
        <taxon>Dothideomycetidae</taxon>
        <taxon>Dothideales</taxon>
        <taxon>Saccotheciaceae</taxon>
        <taxon>Aureobasidium</taxon>
    </lineage>
</organism>
<name>A0A9P8JUV3_AURME</name>
<comment type="caution">
    <text evidence="1">The sequence shown here is derived from an EMBL/GenBank/DDBJ whole genome shotgun (WGS) entry which is preliminary data.</text>
</comment>
<feature type="non-terminal residue" evidence="1">
    <location>
        <position position="1"/>
    </location>
</feature>
<sequence length="79" mass="9189">VGLFQAISQKLPNFMDWDTRSHHQLLNSDPAICDALTEVKEHVTKHEKYLRSRSDAKFDRNDFDCLSNKFLARLVIRAS</sequence>
<feature type="non-terminal residue" evidence="1">
    <location>
        <position position="79"/>
    </location>
</feature>
<reference evidence="1" key="1">
    <citation type="journal article" date="2021" name="J Fungi (Basel)">
        <title>Virulence traits and population genomics of the black yeast Aureobasidium melanogenum.</title>
        <authorList>
            <person name="Cernosa A."/>
            <person name="Sun X."/>
            <person name="Gostincar C."/>
            <person name="Fang C."/>
            <person name="Gunde-Cimerman N."/>
            <person name="Song Z."/>
        </authorList>
    </citation>
    <scope>NUCLEOTIDE SEQUENCE</scope>
    <source>
        <strain evidence="1">EXF-9298</strain>
    </source>
</reference>
<keyword evidence="3" id="KW-1185">Reference proteome</keyword>
<evidence type="ECO:0000313" key="1">
    <source>
        <dbReference type="EMBL" id="KAG9981271.1"/>
    </source>
</evidence>
<dbReference type="Proteomes" id="UP000729357">
    <property type="component" value="Unassembled WGS sequence"/>
</dbReference>
<dbReference type="InterPro" id="IPR052973">
    <property type="entry name" value="Fungal_sec-metab_reg_TF"/>
</dbReference>
<evidence type="ECO:0000313" key="2">
    <source>
        <dbReference type="EMBL" id="KAG9983275.1"/>
    </source>
</evidence>
<dbReference type="EMBL" id="JAHFXS010000873">
    <property type="protein sequence ID" value="KAG9981271.1"/>
    <property type="molecule type" value="Genomic_DNA"/>
</dbReference>
<protein>
    <submittedName>
        <fullName evidence="1">Uncharacterized protein</fullName>
    </submittedName>
</protein>
<dbReference type="PANTHER" id="PTHR35392">
    <property type="entry name" value="ZN(II)2CYS6 TRANSCRIPTION FACTOR (EUROFUNG)-RELATED-RELATED"/>
    <property type="match status" value="1"/>
</dbReference>
<dbReference type="PANTHER" id="PTHR35392:SF1">
    <property type="entry name" value="ZN(II)2CYS6 TRANSCRIPTION FACTOR (EUROFUNG)"/>
    <property type="match status" value="1"/>
</dbReference>